<proteinExistence type="predicted"/>
<dbReference type="AlphaFoldDB" id="A0AA87DMD1"/>
<dbReference type="SUPFAM" id="SSF52218">
    <property type="entry name" value="Flavoproteins"/>
    <property type="match status" value="1"/>
</dbReference>
<protein>
    <submittedName>
        <fullName evidence="3">General stress protein 14</fullName>
        <ecNumber evidence="3">1.6.99.-</ecNumber>
    </submittedName>
</protein>
<dbReference type="Pfam" id="PF02525">
    <property type="entry name" value="Flavodoxin_2"/>
    <property type="match status" value="1"/>
</dbReference>
<organism evidence="3 4">
    <name type="scientific">Lactobacillus paragasseri JV-V03</name>
    <dbReference type="NCBI Taxonomy" id="525326"/>
    <lineage>
        <taxon>Bacteria</taxon>
        <taxon>Bacillati</taxon>
        <taxon>Bacillota</taxon>
        <taxon>Bacilli</taxon>
        <taxon>Lactobacillales</taxon>
        <taxon>Lactobacillaceae</taxon>
        <taxon>Lactobacillus</taxon>
    </lineage>
</organism>
<evidence type="ECO:0000313" key="4">
    <source>
        <dbReference type="Proteomes" id="UP000003672"/>
    </source>
</evidence>
<dbReference type="PANTHER" id="PTHR47307:SF1">
    <property type="entry name" value="GLUTATHIONE-REGULATED POTASSIUM-EFFLUX SYSTEM ANCILLARY PROTEIN KEFG"/>
    <property type="match status" value="1"/>
</dbReference>
<evidence type="ECO:0000256" key="1">
    <source>
        <dbReference type="ARBA" id="ARBA00023002"/>
    </source>
</evidence>
<dbReference type="Proteomes" id="UP000003672">
    <property type="component" value="Unassembled WGS sequence"/>
</dbReference>
<dbReference type="Gene3D" id="3.40.50.360">
    <property type="match status" value="1"/>
</dbReference>
<reference evidence="3 4" key="1">
    <citation type="submission" date="2010-06" db="EMBL/GenBank/DDBJ databases">
        <authorList>
            <person name="Muzny D."/>
            <person name="Qin X."/>
            <person name="Buhay C."/>
            <person name="Dugan-Rocha S."/>
            <person name="Ding Y."/>
            <person name="Chen G."/>
            <person name="Hawes A."/>
            <person name="Holder M."/>
            <person name="Jhangiani S."/>
            <person name="Johnson A."/>
            <person name="Khan Z."/>
            <person name="Li Z."/>
            <person name="Liu W."/>
            <person name="Liu X."/>
            <person name="Perez L."/>
            <person name="Shen H."/>
            <person name="Wang Q."/>
            <person name="Watt J."/>
            <person name="Xi L."/>
            <person name="Xin Y."/>
            <person name="Zhou J."/>
            <person name="Deng J."/>
            <person name="Jiang H."/>
            <person name="Liu Y."/>
            <person name="Qu J."/>
            <person name="Song X.-Z."/>
            <person name="Zhang L."/>
            <person name="Villasana D."/>
            <person name="Johnson A."/>
            <person name="Liu J."/>
            <person name="Liyanage D."/>
            <person name="Lorensuhewa L."/>
            <person name="Robinson T."/>
            <person name="Song A."/>
            <person name="Song B.-B."/>
            <person name="Dinh H."/>
            <person name="Thornton R."/>
            <person name="Coyle M."/>
            <person name="Francisco L."/>
            <person name="Jackson L."/>
            <person name="Javaid M."/>
            <person name="Korchina V."/>
            <person name="Kovar C."/>
            <person name="Mata R."/>
            <person name="Mathew T."/>
            <person name="Ngo R."/>
            <person name="Nguyen L."/>
            <person name="Nguyen N."/>
            <person name="Okwuonu G."/>
            <person name="Ongeri F."/>
            <person name="Pham C."/>
            <person name="Simmons D."/>
            <person name="Wilczek-Boney K."/>
            <person name="Hale W."/>
            <person name="Jakkamsetti A."/>
            <person name="Pham P."/>
            <person name="Ruth R."/>
            <person name="San Lucas F."/>
            <person name="Warren J."/>
            <person name="Zhang J."/>
            <person name="Zhao Z."/>
            <person name="Zhou C."/>
            <person name="Zhu D."/>
            <person name="Lee S."/>
            <person name="Bess C."/>
            <person name="Blankenburg K."/>
            <person name="Forbes L."/>
            <person name="Fu Q."/>
            <person name="Gubbala S."/>
            <person name="Hirani K."/>
            <person name="Jayaseelan J.C."/>
            <person name="Lara F."/>
            <person name="Munidasa M."/>
            <person name="Palculict T."/>
            <person name="Patil S."/>
            <person name="Pu L.-L."/>
            <person name="Saada N."/>
            <person name="Tang L."/>
            <person name="Weissenberger G."/>
            <person name="Zhu Y."/>
            <person name="Hemphill L."/>
            <person name="Shang Y."/>
            <person name="Youmans B."/>
            <person name="Ayvaz T."/>
            <person name="Ross M."/>
            <person name="Santibanez J."/>
            <person name="Aqrawi P."/>
            <person name="Gross S."/>
            <person name="Joshi V."/>
            <person name="Fowler G."/>
            <person name="Nazareth L."/>
            <person name="Reid J."/>
            <person name="Worley K."/>
            <person name="Petrosino J."/>
            <person name="Highlander S."/>
            <person name="Gibbs R."/>
        </authorList>
    </citation>
    <scope>NUCLEOTIDE SEQUENCE [LARGE SCALE GENOMIC DNA]</scope>
    <source>
        <strain evidence="3 4">JV-V03</strain>
    </source>
</reference>
<dbReference type="RefSeq" id="WP_003648818.1">
    <property type="nucleotide sequence ID" value="NZ_CP040500.1"/>
</dbReference>
<keyword evidence="1 3" id="KW-0560">Oxidoreductase</keyword>
<dbReference type="PANTHER" id="PTHR47307">
    <property type="entry name" value="GLUTATHIONE-REGULATED POTASSIUM-EFFLUX SYSTEM ANCILLARY PROTEIN KEFG"/>
    <property type="match status" value="1"/>
</dbReference>
<dbReference type="EMBL" id="ACGO02000001">
    <property type="protein sequence ID" value="EFJ70173.1"/>
    <property type="molecule type" value="Genomic_DNA"/>
</dbReference>
<gene>
    <name evidence="3" type="primary">ywrO</name>
    <name evidence="3" type="ORF">HMPREF0514_10617</name>
</gene>
<dbReference type="InterPro" id="IPR029039">
    <property type="entry name" value="Flavoprotein-like_sf"/>
</dbReference>
<evidence type="ECO:0000259" key="2">
    <source>
        <dbReference type="Pfam" id="PF02525"/>
    </source>
</evidence>
<dbReference type="InterPro" id="IPR046980">
    <property type="entry name" value="KefG/KefF"/>
</dbReference>
<dbReference type="GO" id="GO:0003955">
    <property type="term" value="F:NAD(P)H dehydrogenase (quinone) activity"/>
    <property type="evidence" value="ECO:0007669"/>
    <property type="project" value="TreeGrafter"/>
</dbReference>
<dbReference type="GO" id="GO:0010181">
    <property type="term" value="F:FMN binding"/>
    <property type="evidence" value="ECO:0007669"/>
    <property type="project" value="TreeGrafter"/>
</dbReference>
<accession>A0AA87DMD1</accession>
<dbReference type="EC" id="1.6.99.-" evidence="3"/>
<evidence type="ECO:0000313" key="3">
    <source>
        <dbReference type="EMBL" id="EFJ70173.1"/>
    </source>
</evidence>
<comment type="caution">
    <text evidence="3">The sequence shown here is derived from an EMBL/GenBank/DDBJ whole genome shotgun (WGS) entry which is preliminary data.</text>
</comment>
<dbReference type="InterPro" id="IPR003680">
    <property type="entry name" value="Flavodoxin_fold"/>
</dbReference>
<dbReference type="GO" id="GO:0009055">
    <property type="term" value="F:electron transfer activity"/>
    <property type="evidence" value="ECO:0007669"/>
    <property type="project" value="TreeGrafter"/>
</dbReference>
<sequence length="152" mass="17611">MKITIFLFHPDLKESSVNQALTKDITTEVRNIYELYPDENINIKAEQDALLRSDRIVFQFPMYWYSVPPLMKKWLDLVLEHGWAYGSKGHALDNKEVLVAVSTGARLADYQFGSKQNHTINEYLLPLFATFASTRMKILKLAQLPLKQSRHL</sequence>
<feature type="domain" description="Flavodoxin-like fold" evidence="2">
    <location>
        <begin position="1"/>
        <end position="140"/>
    </location>
</feature>
<name>A0AA87DMD1_9LACO</name>